<reference evidence="2" key="1">
    <citation type="submission" date="2021-08" db="EMBL/GenBank/DDBJ databases">
        <authorList>
            <person name="Nwanade C."/>
            <person name="Wang M."/>
            <person name="Masoudi A."/>
            <person name="Yu Z."/>
            <person name="Liu J."/>
        </authorList>
    </citation>
    <scope>NUCLEOTIDE SEQUENCE</scope>
    <source>
        <strain evidence="2">S141</strain>
    </source>
</reference>
<evidence type="ECO:0000313" key="2">
    <source>
        <dbReference type="EMBL" id="UWQ59350.1"/>
    </source>
</evidence>
<sequence>MGIDDGFRAKTFPPSLCSAKAKGRQGVQEAFCLGPGISQSALNTLGLAALKNVPRQGANQPLHKPQEQAGRFKRLPLSV</sequence>
<proteinExistence type="predicted"/>
<organism evidence="2 3">
    <name type="scientific">Leisingera caerulea</name>
    <name type="common">Phaeobacter caeruleus</name>
    <dbReference type="NCBI Taxonomy" id="506591"/>
    <lineage>
        <taxon>Bacteria</taxon>
        <taxon>Pseudomonadati</taxon>
        <taxon>Pseudomonadota</taxon>
        <taxon>Alphaproteobacteria</taxon>
        <taxon>Rhodobacterales</taxon>
        <taxon>Roseobacteraceae</taxon>
        <taxon>Leisingera</taxon>
    </lineage>
</organism>
<evidence type="ECO:0000313" key="3">
    <source>
        <dbReference type="Proteomes" id="UP001058184"/>
    </source>
</evidence>
<keyword evidence="3" id="KW-1185">Reference proteome</keyword>
<protein>
    <submittedName>
        <fullName evidence="2">Uncharacterized protein</fullName>
    </submittedName>
</protein>
<accession>A0ABY5WZA0</accession>
<evidence type="ECO:0000256" key="1">
    <source>
        <dbReference type="SAM" id="MobiDB-lite"/>
    </source>
</evidence>
<feature type="region of interest" description="Disordered" evidence="1">
    <location>
        <begin position="56"/>
        <end position="79"/>
    </location>
</feature>
<dbReference type="RefSeq" id="WP_260003268.1">
    <property type="nucleotide sequence ID" value="NZ_CP081078.1"/>
</dbReference>
<dbReference type="Proteomes" id="UP001058184">
    <property type="component" value="Chromosome"/>
</dbReference>
<dbReference type="EMBL" id="CP081078">
    <property type="protein sequence ID" value="UWQ59350.1"/>
    <property type="molecule type" value="Genomic_DNA"/>
</dbReference>
<name>A0ABY5WZA0_LEICA</name>
<gene>
    <name evidence="2" type="ORF">K3722_04280</name>
</gene>